<organism evidence="2 3">
    <name type="scientific">Gulo gulo</name>
    <name type="common">Wolverine</name>
    <name type="synonym">Gluton</name>
    <dbReference type="NCBI Taxonomy" id="48420"/>
    <lineage>
        <taxon>Eukaryota</taxon>
        <taxon>Metazoa</taxon>
        <taxon>Chordata</taxon>
        <taxon>Craniata</taxon>
        <taxon>Vertebrata</taxon>
        <taxon>Euteleostomi</taxon>
        <taxon>Mammalia</taxon>
        <taxon>Eutheria</taxon>
        <taxon>Laurasiatheria</taxon>
        <taxon>Carnivora</taxon>
        <taxon>Caniformia</taxon>
        <taxon>Musteloidea</taxon>
        <taxon>Mustelidae</taxon>
        <taxon>Guloninae</taxon>
        <taxon>Gulo</taxon>
    </lineage>
</organism>
<evidence type="ECO:0000313" key="3">
    <source>
        <dbReference type="Proteomes" id="UP000269945"/>
    </source>
</evidence>
<dbReference type="Proteomes" id="UP000269945">
    <property type="component" value="Unassembled WGS sequence"/>
</dbReference>
<accession>A0A9X9M396</accession>
<sequence length="92" mass="10179">PLLPNSHTTPLLTPSAPSSQSNPLPFCTFYPYTPPLPRLLPTIPSSPSFSPSSPPILWFSTLKYLFPLAECLMEADKVTEEPHSTMDTEEHP</sequence>
<feature type="non-terminal residue" evidence="2">
    <location>
        <position position="1"/>
    </location>
</feature>
<feature type="region of interest" description="Disordered" evidence="1">
    <location>
        <begin position="1"/>
        <end position="23"/>
    </location>
</feature>
<reference evidence="2 3" key="1">
    <citation type="submission" date="2018-10" db="EMBL/GenBank/DDBJ databases">
        <authorList>
            <person name="Ekblom R."/>
            <person name="Jareborg N."/>
        </authorList>
    </citation>
    <scope>NUCLEOTIDE SEQUENCE [LARGE SCALE GENOMIC DNA]</scope>
    <source>
        <tissue evidence="2">Muscle</tissue>
    </source>
</reference>
<name>A0A9X9M396_GULGU</name>
<comment type="caution">
    <text evidence="2">The sequence shown here is derived from an EMBL/GenBank/DDBJ whole genome shotgun (WGS) entry which is preliminary data.</text>
</comment>
<proteinExistence type="predicted"/>
<protein>
    <submittedName>
        <fullName evidence="2">Uncharacterized protein</fullName>
    </submittedName>
</protein>
<evidence type="ECO:0000313" key="2">
    <source>
        <dbReference type="EMBL" id="VCX31159.1"/>
    </source>
</evidence>
<feature type="non-terminal residue" evidence="2">
    <location>
        <position position="92"/>
    </location>
</feature>
<keyword evidence="3" id="KW-1185">Reference proteome</keyword>
<gene>
    <name evidence="2" type="ORF">BN2614_LOCUS1</name>
</gene>
<dbReference type="AlphaFoldDB" id="A0A9X9M396"/>
<evidence type="ECO:0000256" key="1">
    <source>
        <dbReference type="SAM" id="MobiDB-lite"/>
    </source>
</evidence>
<dbReference type="EMBL" id="CYRY02040419">
    <property type="protein sequence ID" value="VCX31159.1"/>
    <property type="molecule type" value="Genomic_DNA"/>
</dbReference>